<dbReference type="EMBL" id="OX459944">
    <property type="protein sequence ID" value="CAI9178937.1"/>
    <property type="molecule type" value="Genomic_DNA"/>
</dbReference>
<protein>
    <submittedName>
        <fullName evidence="2">Uncharacterized protein</fullName>
    </submittedName>
</protein>
<dbReference type="Proteomes" id="UP001176941">
    <property type="component" value="Chromosome 8"/>
</dbReference>
<feature type="transmembrane region" description="Helical" evidence="1">
    <location>
        <begin position="21"/>
        <end position="43"/>
    </location>
</feature>
<keyword evidence="1" id="KW-0472">Membrane</keyword>
<keyword evidence="1" id="KW-0812">Transmembrane</keyword>
<gene>
    <name evidence="2" type="ORF">MRATA1EN1_LOCUS27899</name>
</gene>
<evidence type="ECO:0000313" key="2">
    <source>
        <dbReference type="EMBL" id="CAI9178937.1"/>
    </source>
</evidence>
<organism evidence="2 3">
    <name type="scientific">Rangifer tarandus platyrhynchus</name>
    <name type="common">Svalbard reindeer</name>
    <dbReference type="NCBI Taxonomy" id="3082113"/>
    <lineage>
        <taxon>Eukaryota</taxon>
        <taxon>Metazoa</taxon>
        <taxon>Chordata</taxon>
        <taxon>Craniata</taxon>
        <taxon>Vertebrata</taxon>
        <taxon>Euteleostomi</taxon>
        <taxon>Mammalia</taxon>
        <taxon>Eutheria</taxon>
        <taxon>Laurasiatheria</taxon>
        <taxon>Artiodactyla</taxon>
        <taxon>Ruminantia</taxon>
        <taxon>Pecora</taxon>
        <taxon>Cervidae</taxon>
        <taxon>Odocoileinae</taxon>
        <taxon>Rangifer</taxon>
    </lineage>
</organism>
<reference evidence="2" key="1">
    <citation type="submission" date="2023-04" db="EMBL/GenBank/DDBJ databases">
        <authorList>
            <consortium name="ELIXIR-Norway"/>
        </authorList>
    </citation>
    <scope>NUCLEOTIDE SEQUENCE [LARGE SCALE GENOMIC DNA]</scope>
</reference>
<accession>A0ABN8ZY94</accession>
<sequence>MKRRVRVGTERVTGHTGPGRRLWVWSIAQGVHLYCVLCFIRSISFQDEVCSTSVSAVTRLHNPASGSRMQ</sequence>
<keyword evidence="1" id="KW-1133">Transmembrane helix</keyword>
<keyword evidence="3" id="KW-1185">Reference proteome</keyword>
<name>A0ABN8ZY94_RANTA</name>
<evidence type="ECO:0000313" key="3">
    <source>
        <dbReference type="Proteomes" id="UP001176941"/>
    </source>
</evidence>
<proteinExistence type="predicted"/>
<evidence type="ECO:0000256" key="1">
    <source>
        <dbReference type="SAM" id="Phobius"/>
    </source>
</evidence>